<evidence type="ECO:0000313" key="1">
    <source>
        <dbReference type="EMBL" id="QDU57502.1"/>
    </source>
</evidence>
<dbReference type="RefSeq" id="WP_145248721.1">
    <property type="nucleotide sequence ID" value="NZ_CP036278.1"/>
</dbReference>
<dbReference type="AlphaFoldDB" id="A0A518AS00"/>
<dbReference type="Pfam" id="PF09719">
    <property type="entry name" value="C_GCAxxG_C_C"/>
    <property type="match status" value="1"/>
</dbReference>
<reference evidence="1 2" key="1">
    <citation type="submission" date="2019-02" db="EMBL/GenBank/DDBJ databases">
        <title>Deep-cultivation of Planctomycetes and their phenomic and genomic characterization uncovers novel biology.</title>
        <authorList>
            <person name="Wiegand S."/>
            <person name="Jogler M."/>
            <person name="Boedeker C."/>
            <person name="Pinto D."/>
            <person name="Vollmers J."/>
            <person name="Rivas-Marin E."/>
            <person name="Kohn T."/>
            <person name="Peeters S.H."/>
            <person name="Heuer A."/>
            <person name="Rast P."/>
            <person name="Oberbeckmann S."/>
            <person name="Bunk B."/>
            <person name="Jeske O."/>
            <person name="Meyerdierks A."/>
            <person name="Storesund J.E."/>
            <person name="Kallscheuer N."/>
            <person name="Luecker S."/>
            <person name="Lage O.M."/>
            <person name="Pohl T."/>
            <person name="Merkel B.J."/>
            <person name="Hornburger P."/>
            <person name="Mueller R.-W."/>
            <person name="Bruemmer F."/>
            <person name="Labrenz M."/>
            <person name="Spormann A.M."/>
            <person name="Op den Camp H."/>
            <person name="Overmann J."/>
            <person name="Amann R."/>
            <person name="Jetten M.S.M."/>
            <person name="Mascher T."/>
            <person name="Medema M.H."/>
            <person name="Devos D.P."/>
            <person name="Kaster A.-K."/>
            <person name="Ovreas L."/>
            <person name="Rohde M."/>
            <person name="Galperin M.Y."/>
            <person name="Jogler C."/>
        </authorList>
    </citation>
    <scope>NUCLEOTIDE SEQUENCE [LARGE SCALE GENOMIC DNA]</scope>
    <source>
        <strain evidence="1 2">Pan181</strain>
    </source>
</reference>
<organism evidence="1 2">
    <name type="scientific">Aeoliella mucimassa</name>
    <dbReference type="NCBI Taxonomy" id="2527972"/>
    <lineage>
        <taxon>Bacteria</taxon>
        <taxon>Pseudomonadati</taxon>
        <taxon>Planctomycetota</taxon>
        <taxon>Planctomycetia</taxon>
        <taxon>Pirellulales</taxon>
        <taxon>Lacipirellulaceae</taxon>
        <taxon>Aeoliella</taxon>
    </lineage>
</organism>
<name>A0A518AS00_9BACT</name>
<sequence length="259" mass="27373">MKTIDRRTLLTTLGIAGGATALGVHQGAGGADSQPADASSPTWHYTPLDPQATSDLAYQYYADGGCMYAVVTSVIRQLAELHGEPFRSFPCEMMRYGAGGVGEWGSLCGVVNGAMALAGMFCSEKEKPRREALASEFCQWYESTALPSFSPAEPLLDCPVPKAVSGSVLCHVSVAKWCQESGCEAFSPEKKERCRRLAADGAKKIVEMLNAAHQGTAAPAPTLSPAVASCVACHGKEDMANANGHMSCQTCHDIDESHP</sequence>
<protein>
    <submittedName>
        <fullName evidence="1">Split-Soret cytochrome c</fullName>
    </submittedName>
</protein>
<proteinExistence type="predicted"/>
<dbReference type="OrthoDB" id="5430146at2"/>
<dbReference type="PROSITE" id="PS51318">
    <property type="entry name" value="TAT"/>
    <property type="match status" value="1"/>
</dbReference>
<dbReference type="InterPro" id="IPR010181">
    <property type="entry name" value="CGCAxxGCC_motif"/>
</dbReference>
<dbReference type="KEGG" id="amuc:Pan181_37190"/>
<dbReference type="Proteomes" id="UP000315750">
    <property type="component" value="Chromosome"/>
</dbReference>
<accession>A0A518AS00</accession>
<evidence type="ECO:0000313" key="2">
    <source>
        <dbReference type="Proteomes" id="UP000315750"/>
    </source>
</evidence>
<dbReference type="SUPFAM" id="SSF48695">
    <property type="entry name" value="Multiheme cytochromes"/>
    <property type="match status" value="1"/>
</dbReference>
<gene>
    <name evidence="1" type="ORF">Pan181_37190</name>
</gene>
<dbReference type="EMBL" id="CP036278">
    <property type="protein sequence ID" value="QDU57502.1"/>
    <property type="molecule type" value="Genomic_DNA"/>
</dbReference>
<keyword evidence="2" id="KW-1185">Reference proteome</keyword>
<dbReference type="InterPro" id="IPR006311">
    <property type="entry name" value="TAT_signal"/>
</dbReference>
<dbReference type="InterPro" id="IPR036280">
    <property type="entry name" value="Multihaem_cyt_sf"/>
</dbReference>